<comment type="function">
    <text evidence="4">Has an important function as a repair enzyme for proteins that have been inactivated by oxidation. Catalyzes the reversible oxidation-reduction of methionine sulfoxide in proteins to methionine.</text>
</comment>
<dbReference type="AlphaFoldDB" id="A0A366HBX1"/>
<dbReference type="Pfam" id="PF01625">
    <property type="entry name" value="PMSR"/>
    <property type="match status" value="1"/>
</dbReference>
<evidence type="ECO:0000313" key="7">
    <source>
        <dbReference type="Proteomes" id="UP000253628"/>
    </source>
</evidence>
<proteinExistence type="inferred from homology"/>
<dbReference type="NCBIfam" id="TIGR00401">
    <property type="entry name" value="msrA"/>
    <property type="match status" value="1"/>
</dbReference>
<dbReference type="OrthoDB" id="4174719at2"/>
<dbReference type="PANTHER" id="PTHR43774">
    <property type="entry name" value="PEPTIDE METHIONINE SULFOXIDE REDUCTASE"/>
    <property type="match status" value="1"/>
</dbReference>
<gene>
    <name evidence="4" type="primary">msrA</name>
    <name evidence="6" type="ORF">DFR37_1041</name>
</gene>
<dbReference type="GO" id="GO:0008113">
    <property type="term" value="F:peptide-methionine (S)-S-oxide reductase activity"/>
    <property type="evidence" value="ECO:0007669"/>
    <property type="project" value="UniProtKB-UniRule"/>
</dbReference>
<dbReference type="PANTHER" id="PTHR43774:SF1">
    <property type="entry name" value="PEPTIDE METHIONINE SULFOXIDE REDUCTASE MSRA 2"/>
    <property type="match status" value="1"/>
</dbReference>
<dbReference type="InterPro" id="IPR002569">
    <property type="entry name" value="Met_Sox_Rdtase_MsrA_dom"/>
</dbReference>
<accession>A0A366HBX1</accession>
<dbReference type="RefSeq" id="WP_113932889.1">
    <property type="nucleotide sequence ID" value="NZ_JACCEU010000005.1"/>
</dbReference>
<comment type="catalytic activity">
    <reaction evidence="2 4">
        <text>L-methionyl-[protein] + [thioredoxin]-disulfide + H2O = L-methionyl-(S)-S-oxide-[protein] + [thioredoxin]-dithiol</text>
        <dbReference type="Rhea" id="RHEA:14217"/>
        <dbReference type="Rhea" id="RHEA-COMP:10698"/>
        <dbReference type="Rhea" id="RHEA-COMP:10700"/>
        <dbReference type="Rhea" id="RHEA-COMP:12313"/>
        <dbReference type="Rhea" id="RHEA-COMP:12315"/>
        <dbReference type="ChEBI" id="CHEBI:15377"/>
        <dbReference type="ChEBI" id="CHEBI:16044"/>
        <dbReference type="ChEBI" id="CHEBI:29950"/>
        <dbReference type="ChEBI" id="CHEBI:44120"/>
        <dbReference type="ChEBI" id="CHEBI:50058"/>
        <dbReference type="EC" id="1.8.4.11"/>
    </reaction>
</comment>
<dbReference type="InterPro" id="IPR036509">
    <property type="entry name" value="Met_Sox_Rdtase_MsrA_sf"/>
</dbReference>
<organism evidence="6 7">
    <name type="scientific">Eoetvoesiella caeni</name>
    <dbReference type="NCBI Taxonomy" id="645616"/>
    <lineage>
        <taxon>Bacteria</taxon>
        <taxon>Pseudomonadati</taxon>
        <taxon>Pseudomonadota</taxon>
        <taxon>Betaproteobacteria</taxon>
        <taxon>Burkholderiales</taxon>
        <taxon>Alcaligenaceae</taxon>
        <taxon>Eoetvoesiella</taxon>
    </lineage>
</organism>
<evidence type="ECO:0000313" key="6">
    <source>
        <dbReference type="EMBL" id="RBP39908.1"/>
    </source>
</evidence>
<sequence length="180" mass="19902">MDTNAKTDSIILGGGCFWCTESVFLAVPGVLDVMPGYCGGHVDNPSYEQVCSENTGHVEVVRVTYDPGIIGLEALLQIFFATHDPTTLNRQGGDAGPQYASVVFYENEQQKAVARQVTAEVQELLGRAVVTRIEEAGHFWPAEDYHRNYYAKHPSQGYCQMVISPKMAKFRHQFASLLQG</sequence>
<keyword evidence="7" id="KW-1185">Reference proteome</keyword>
<keyword evidence="1 4" id="KW-0560">Oxidoreductase</keyword>
<dbReference type="HAMAP" id="MF_01401">
    <property type="entry name" value="MsrA"/>
    <property type="match status" value="1"/>
</dbReference>
<evidence type="ECO:0000256" key="1">
    <source>
        <dbReference type="ARBA" id="ARBA00023002"/>
    </source>
</evidence>
<comment type="catalytic activity">
    <reaction evidence="3 4">
        <text>[thioredoxin]-disulfide + L-methionine + H2O = L-methionine (S)-S-oxide + [thioredoxin]-dithiol</text>
        <dbReference type="Rhea" id="RHEA:19993"/>
        <dbReference type="Rhea" id="RHEA-COMP:10698"/>
        <dbReference type="Rhea" id="RHEA-COMP:10700"/>
        <dbReference type="ChEBI" id="CHEBI:15377"/>
        <dbReference type="ChEBI" id="CHEBI:29950"/>
        <dbReference type="ChEBI" id="CHEBI:50058"/>
        <dbReference type="ChEBI" id="CHEBI:57844"/>
        <dbReference type="ChEBI" id="CHEBI:58772"/>
        <dbReference type="EC" id="1.8.4.11"/>
    </reaction>
</comment>
<dbReference type="EMBL" id="QNRQ01000004">
    <property type="protein sequence ID" value="RBP39908.1"/>
    <property type="molecule type" value="Genomic_DNA"/>
</dbReference>
<comment type="similarity">
    <text evidence="4">Belongs to the MsrA Met sulfoxide reductase family.</text>
</comment>
<dbReference type="Gene3D" id="3.30.1060.10">
    <property type="entry name" value="Peptide methionine sulphoxide reductase MsrA"/>
    <property type="match status" value="1"/>
</dbReference>
<dbReference type="GO" id="GO:0033744">
    <property type="term" value="F:L-methionine:thioredoxin-disulfide S-oxidoreductase activity"/>
    <property type="evidence" value="ECO:0007669"/>
    <property type="project" value="RHEA"/>
</dbReference>
<evidence type="ECO:0000259" key="5">
    <source>
        <dbReference type="Pfam" id="PF01625"/>
    </source>
</evidence>
<evidence type="ECO:0000256" key="4">
    <source>
        <dbReference type="HAMAP-Rule" id="MF_01401"/>
    </source>
</evidence>
<protein>
    <recommendedName>
        <fullName evidence="4">Peptide methionine sulfoxide reductase MsrA</fullName>
        <shortName evidence="4">Protein-methionine-S-oxide reductase</shortName>
        <ecNumber evidence="4">1.8.4.11</ecNumber>
    </recommendedName>
    <alternativeName>
        <fullName evidence="4">Peptide-methionine (S)-S-oxide reductase</fullName>
        <shortName evidence="4">Peptide Met(O) reductase</shortName>
    </alternativeName>
</protein>
<name>A0A366HBX1_9BURK</name>
<evidence type="ECO:0000256" key="2">
    <source>
        <dbReference type="ARBA" id="ARBA00047806"/>
    </source>
</evidence>
<feature type="domain" description="Peptide methionine sulphoxide reductase MsrA" evidence="5">
    <location>
        <begin position="10"/>
        <end position="160"/>
    </location>
</feature>
<comment type="caution">
    <text evidence="6">The sequence shown here is derived from an EMBL/GenBank/DDBJ whole genome shotgun (WGS) entry which is preliminary data.</text>
</comment>
<reference evidence="6 7" key="1">
    <citation type="submission" date="2018-06" db="EMBL/GenBank/DDBJ databases">
        <title>Genomic Encyclopedia of Type Strains, Phase IV (KMG-IV): sequencing the most valuable type-strain genomes for metagenomic binning, comparative biology and taxonomic classification.</title>
        <authorList>
            <person name="Goeker M."/>
        </authorList>
    </citation>
    <scope>NUCLEOTIDE SEQUENCE [LARGE SCALE GENOMIC DNA]</scope>
    <source>
        <strain evidence="6 7">DSM 25520</strain>
    </source>
</reference>
<feature type="active site" evidence="4">
    <location>
        <position position="16"/>
    </location>
</feature>
<dbReference type="SUPFAM" id="SSF55068">
    <property type="entry name" value="Peptide methionine sulfoxide reductase"/>
    <property type="match status" value="1"/>
</dbReference>
<dbReference type="EC" id="1.8.4.11" evidence="4"/>
<evidence type="ECO:0000256" key="3">
    <source>
        <dbReference type="ARBA" id="ARBA00048782"/>
    </source>
</evidence>
<dbReference type="Proteomes" id="UP000253628">
    <property type="component" value="Unassembled WGS sequence"/>
</dbReference>